<protein>
    <submittedName>
        <fullName evidence="2">ATP-binding protein</fullName>
    </submittedName>
</protein>
<organism evidence="2 3">
    <name type="scientific">Candidatus Coprenecus avistercoris</name>
    <dbReference type="NCBI Taxonomy" id="2840730"/>
    <lineage>
        <taxon>Bacteria</taxon>
        <taxon>Pseudomonadati</taxon>
        <taxon>Bacteroidota</taxon>
        <taxon>Bacteroidia</taxon>
        <taxon>Bacteroidales</taxon>
        <taxon>Rikenellaceae</taxon>
        <taxon>Rikenellaceae incertae sedis</taxon>
        <taxon>Candidatus Coprenecus</taxon>
    </lineage>
</organism>
<reference evidence="2" key="1">
    <citation type="submission" date="2020-10" db="EMBL/GenBank/DDBJ databases">
        <authorList>
            <person name="Gilroy R."/>
        </authorList>
    </citation>
    <scope>NUCLEOTIDE SEQUENCE</scope>
    <source>
        <strain evidence="2">ChiHjej13B12-12457</strain>
    </source>
</reference>
<dbReference type="InterPro" id="IPR038461">
    <property type="entry name" value="Schlafen_AlbA_2_dom_sf"/>
</dbReference>
<dbReference type="PANTHER" id="PTHR30595">
    <property type="entry name" value="GLPR-RELATED TRANSCRIPTIONAL REPRESSOR"/>
    <property type="match status" value="1"/>
</dbReference>
<dbReference type="Gene3D" id="3.30.950.30">
    <property type="entry name" value="Schlafen, AAA domain"/>
    <property type="match status" value="1"/>
</dbReference>
<evidence type="ECO:0000313" key="3">
    <source>
        <dbReference type="Proteomes" id="UP000886744"/>
    </source>
</evidence>
<comment type="caution">
    <text evidence="2">The sequence shown here is derived from an EMBL/GenBank/DDBJ whole genome shotgun (WGS) entry which is preliminary data.</text>
</comment>
<feature type="domain" description="Schlafen AlbA-2" evidence="1">
    <location>
        <begin position="23"/>
        <end position="130"/>
    </location>
</feature>
<accession>A0A9D1J6T1</accession>
<evidence type="ECO:0000259" key="1">
    <source>
        <dbReference type="Pfam" id="PF04326"/>
    </source>
</evidence>
<proteinExistence type="predicted"/>
<dbReference type="PANTHER" id="PTHR30595:SF6">
    <property type="entry name" value="SCHLAFEN ALBA-2 DOMAIN-CONTAINING PROTEIN"/>
    <property type="match status" value="1"/>
</dbReference>
<name>A0A9D1J6T1_9BACT</name>
<dbReference type="Pfam" id="PF04326">
    <property type="entry name" value="SLFN_AlbA_2"/>
    <property type="match status" value="1"/>
</dbReference>
<dbReference type="GO" id="GO:0005524">
    <property type="term" value="F:ATP binding"/>
    <property type="evidence" value="ECO:0007669"/>
    <property type="project" value="UniProtKB-KW"/>
</dbReference>
<evidence type="ECO:0000313" key="2">
    <source>
        <dbReference type="EMBL" id="HIR62454.1"/>
    </source>
</evidence>
<dbReference type="AlphaFoldDB" id="A0A9D1J6T1"/>
<keyword evidence="2" id="KW-0547">Nucleotide-binding</keyword>
<dbReference type="InterPro" id="IPR007421">
    <property type="entry name" value="Schlafen_AlbA_2_dom"/>
</dbReference>
<sequence length="239" mass="26383">MKVQDDTAYIRALISEGEHVRQDFKFEISDSRKIARSLSAFANTEGGRLLIGVKDNGRIAGVRSEEEMYMVEAAAQVYCTPAVEVDMRVYRPEGRSVLVASVGPAVRKPVLVKEEDGRRLAYVRIADENILASPVHIGLWKCEADDGRNGSADRVPVGNVRMAPDSGPHHGLVSVAFTDQERELLAVVAAASCGLTLSQICRRVTIPRRRVVHLLSLFVHWGLVGIRHDSRGFFYCALD</sequence>
<reference evidence="2" key="2">
    <citation type="journal article" date="2021" name="PeerJ">
        <title>Extensive microbial diversity within the chicken gut microbiome revealed by metagenomics and culture.</title>
        <authorList>
            <person name="Gilroy R."/>
            <person name="Ravi A."/>
            <person name="Getino M."/>
            <person name="Pursley I."/>
            <person name="Horton D.L."/>
            <person name="Alikhan N.F."/>
            <person name="Baker D."/>
            <person name="Gharbi K."/>
            <person name="Hall N."/>
            <person name="Watson M."/>
            <person name="Adriaenssens E.M."/>
            <person name="Foster-Nyarko E."/>
            <person name="Jarju S."/>
            <person name="Secka A."/>
            <person name="Antonio M."/>
            <person name="Oren A."/>
            <person name="Chaudhuri R.R."/>
            <person name="La Ragione R."/>
            <person name="Hildebrand F."/>
            <person name="Pallen M.J."/>
        </authorList>
    </citation>
    <scope>NUCLEOTIDE SEQUENCE</scope>
    <source>
        <strain evidence="2">ChiHjej13B12-12457</strain>
    </source>
</reference>
<dbReference type="EMBL" id="DVHI01000036">
    <property type="protein sequence ID" value="HIR62454.1"/>
    <property type="molecule type" value="Genomic_DNA"/>
</dbReference>
<gene>
    <name evidence="2" type="ORF">IAC94_02885</name>
</gene>
<keyword evidence="2" id="KW-0067">ATP-binding</keyword>
<dbReference type="Proteomes" id="UP000886744">
    <property type="component" value="Unassembled WGS sequence"/>
</dbReference>